<feature type="compositionally biased region" description="Basic and acidic residues" evidence="1">
    <location>
        <begin position="107"/>
        <end position="117"/>
    </location>
</feature>
<name>A0A0C2TBC9_AMAMK</name>
<feature type="region of interest" description="Disordered" evidence="1">
    <location>
        <begin position="96"/>
        <end position="123"/>
    </location>
</feature>
<dbReference type="InParanoid" id="A0A0C2TBC9"/>
<proteinExistence type="predicted"/>
<organism evidence="3 4">
    <name type="scientific">Amanita muscaria (strain Koide BX008)</name>
    <dbReference type="NCBI Taxonomy" id="946122"/>
    <lineage>
        <taxon>Eukaryota</taxon>
        <taxon>Fungi</taxon>
        <taxon>Dikarya</taxon>
        <taxon>Basidiomycota</taxon>
        <taxon>Agaricomycotina</taxon>
        <taxon>Agaricomycetes</taxon>
        <taxon>Agaricomycetidae</taxon>
        <taxon>Agaricales</taxon>
        <taxon>Pluteineae</taxon>
        <taxon>Amanitaceae</taxon>
        <taxon>Amanita</taxon>
    </lineage>
</organism>
<dbReference type="Proteomes" id="UP000054549">
    <property type="component" value="Unassembled WGS sequence"/>
</dbReference>
<dbReference type="OrthoDB" id="2596179at2759"/>
<dbReference type="AlphaFoldDB" id="A0A0C2TBC9"/>
<evidence type="ECO:0000256" key="2">
    <source>
        <dbReference type="SAM" id="Phobius"/>
    </source>
</evidence>
<evidence type="ECO:0000256" key="1">
    <source>
        <dbReference type="SAM" id="MobiDB-lite"/>
    </source>
</evidence>
<keyword evidence="2" id="KW-0472">Membrane</keyword>
<keyword evidence="2" id="KW-1133">Transmembrane helix</keyword>
<keyword evidence="2" id="KW-0812">Transmembrane</keyword>
<dbReference type="HOGENOM" id="CLU_119662_0_0_1"/>
<sequence>MRLATSYIPHALYAIAVTSISIHLVSKRRTFEDERANVNARISILESIAEQLRSGKPINDDEVERLKRLARDPVKRDEEAMKSKSEEISWKEVFLGQKSQSDSDLSPWEKKDLEKIQKAANES</sequence>
<dbReference type="EMBL" id="KN818253">
    <property type="protein sequence ID" value="KIL63994.1"/>
    <property type="molecule type" value="Genomic_DNA"/>
</dbReference>
<feature type="transmembrane region" description="Helical" evidence="2">
    <location>
        <begin position="6"/>
        <end position="25"/>
    </location>
</feature>
<gene>
    <name evidence="3" type="ORF">M378DRAFT_641515</name>
</gene>
<accession>A0A0C2TBC9</accession>
<evidence type="ECO:0000313" key="3">
    <source>
        <dbReference type="EMBL" id="KIL63994.1"/>
    </source>
</evidence>
<reference evidence="3 4" key="1">
    <citation type="submission" date="2014-04" db="EMBL/GenBank/DDBJ databases">
        <title>Evolutionary Origins and Diversification of the Mycorrhizal Mutualists.</title>
        <authorList>
            <consortium name="DOE Joint Genome Institute"/>
            <consortium name="Mycorrhizal Genomics Consortium"/>
            <person name="Kohler A."/>
            <person name="Kuo A."/>
            <person name="Nagy L.G."/>
            <person name="Floudas D."/>
            <person name="Copeland A."/>
            <person name="Barry K.W."/>
            <person name="Cichocki N."/>
            <person name="Veneault-Fourrey C."/>
            <person name="LaButti K."/>
            <person name="Lindquist E.A."/>
            <person name="Lipzen A."/>
            <person name="Lundell T."/>
            <person name="Morin E."/>
            <person name="Murat C."/>
            <person name="Riley R."/>
            <person name="Ohm R."/>
            <person name="Sun H."/>
            <person name="Tunlid A."/>
            <person name="Henrissat B."/>
            <person name="Grigoriev I.V."/>
            <person name="Hibbett D.S."/>
            <person name="Martin F."/>
        </authorList>
    </citation>
    <scope>NUCLEOTIDE SEQUENCE [LARGE SCALE GENOMIC DNA]</scope>
    <source>
        <strain evidence="3 4">Koide BX008</strain>
    </source>
</reference>
<evidence type="ECO:0000313" key="4">
    <source>
        <dbReference type="Proteomes" id="UP000054549"/>
    </source>
</evidence>
<protein>
    <submittedName>
        <fullName evidence="3">Uncharacterized protein</fullName>
    </submittedName>
</protein>
<dbReference type="STRING" id="946122.A0A0C2TBC9"/>
<keyword evidence="4" id="KW-1185">Reference proteome</keyword>